<dbReference type="InterPro" id="IPR024403">
    <property type="entry name" value="DHOase_cat"/>
</dbReference>
<keyword evidence="1" id="KW-0665">Pyrimidine biosynthesis</keyword>
<accession>A0ABS3SQU6</accession>
<evidence type="ECO:0000313" key="3">
    <source>
        <dbReference type="EMBL" id="MBO3098075.1"/>
    </source>
</evidence>
<evidence type="ECO:0000313" key="4">
    <source>
        <dbReference type="Proteomes" id="UP000681315"/>
    </source>
</evidence>
<comment type="caution">
    <text evidence="3">The sequence shown here is derived from an EMBL/GenBank/DDBJ whole genome shotgun (WGS) entry which is preliminary data.</text>
</comment>
<dbReference type="EMBL" id="JAGEVG010000007">
    <property type="protein sequence ID" value="MBO3098075.1"/>
    <property type="molecule type" value="Genomic_DNA"/>
</dbReference>
<name>A0ABS3SQU6_9FLAO</name>
<dbReference type="InterPro" id="IPR032466">
    <property type="entry name" value="Metal_Hydrolase"/>
</dbReference>
<dbReference type="SUPFAM" id="SSF51556">
    <property type="entry name" value="Metallo-dependent hydrolases"/>
    <property type="match status" value="1"/>
</dbReference>
<dbReference type="CDD" id="cd01317">
    <property type="entry name" value="DHOase_IIa"/>
    <property type="match status" value="1"/>
</dbReference>
<feature type="domain" description="Dihydroorotase catalytic" evidence="2">
    <location>
        <begin position="58"/>
        <end position="237"/>
    </location>
</feature>
<reference evidence="3 4" key="1">
    <citation type="submission" date="2021-03" db="EMBL/GenBank/DDBJ databases">
        <title>Gelidibacter sp. nov., isolated from costal sediment.</title>
        <authorList>
            <person name="Lun K.-Y."/>
        </authorList>
    </citation>
    <scope>NUCLEOTIDE SEQUENCE [LARGE SCALE GENOMIC DNA]</scope>
    <source>
        <strain evidence="3 4">DF109</strain>
    </source>
</reference>
<dbReference type="SUPFAM" id="SSF51338">
    <property type="entry name" value="Composite domain of metallo-dependent hydrolases"/>
    <property type="match status" value="1"/>
</dbReference>
<organism evidence="3 4">
    <name type="scientific">Gelidibacter pelagius</name>
    <dbReference type="NCBI Taxonomy" id="2819985"/>
    <lineage>
        <taxon>Bacteria</taxon>
        <taxon>Pseudomonadati</taxon>
        <taxon>Bacteroidota</taxon>
        <taxon>Flavobacteriia</taxon>
        <taxon>Flavobacteriales</taxon>
        <taxon>Flavobacteriaceae</taxon>
        <taxon>Gelidibacter</taxon>
    </lineage>
</organism>
<dbReference type="InterPro" id="IPR011059">
    <property type="entry name" value="Metal-dep_hydrolase_composite"/>
</dbReference>
<dbReference type="InterPro" id="IPR004722">
    <property type="entry name" value="DHOase"/>
</dbReference>
<dbReference type="PANTHER" id="PTHR43668:SF2">
    <property type="entry name" value="ALLANTOINASE"/>
    <property type="match status" value="1"/>
</dbReference>
<dbReference type="Pfam" id="PF12890">
    <property type="entry name" value="DHOase"/>
    <property type="match status" value="1"/>
</dbReference>
<gene>
    <name evidence="3" type="ORF">J4051_07335</name>
</gene>
<proteinExistence type="predicted"/>
<sequence>MNVLIKSATIVDSKSDFHNQSCDILIEKGIISQISKQIKNPDKVREIALDNLHVSQGWFDSSVSFGEPGYEERETIANGLETAARSGFTDVAVNSNTNPVIDSYADISFLRGKAQGNAVNLYPIGALTKNSDGEDLAELFDMKNAGAIAYYDYQKPVRNPNLMKLALQYASNFGGLIYSFPQESKISGFGVMNENIMSTSLGLKGNPTLAEELQIVRDLFLLEYTGGKLHIPTISSAKSVELIRNAKAKKLDVSCSVAVHNLILTDEVLKTFDTRFKVTPPLRTQSDCNALIEGLKDGTIDMVTSDHNPIDIEHKKIEFDYAKYGTIGLETAFGALNTIFTIKKTIDLLTKGKERFGIEPTPITVGTKAKLTLFNPNENYQFSKEMILSTSKNTIFENYDLKGKVYGIFSNNQMVLS</sequence>
<dbReference type="InterPro" id="IPR050138">
    <property type="entry name" value="DHOase/Allantoinase_Hydrolase"/>
</dbReference>
<evidence type="ECO:0000256" key="1">
    <source>
        <dbReference type="ARBA" id="ARBA00022975"/>
    </source>
</evidence>
<dbReference type="Proteomes" id="UP000681315">
    <property type="component" value="Unassembled WGS sequence"/>
</dbReference>
<dbReference type="Gene3D" id="2.30.40.10">
    <property type="entry name" value="Urease, subunit C, domain 1"/>
    <property type="match status" value="1"/>
</dbReference>
<protein>
    <submittedName>
        <fullName evidence="3">Dihydroorotase</fullName>
    </submittedName>
</protein>
<keyword evidence="4" id="KW-1185">Reference proteome</keyword>
<evidence type="ECO:0000259" key="2">
    <source>
        <dbReference type="Pfam" id="PF12890"/>
    </source>
</evidence>
<dbReference type="PANTHER" id="PTHR43668">
    <property type="entry name" value="ALLANTOINASE"/>
    <property type="match status" value="1"/>
</dbReference>
<dbReference type="RefSeq" id="WP_208233221.1">
    <property type="nucleotide sequence ID" value="NZ_JAGEVG010000007.1"/>
</dbReference>
<dbReference type="Gene3D" id="3.20.20.140">
    <property type="entry name" value="Metal-dependent hydrolases"/>
    <property type="match status" value="1"/>
</dbReference>